<dbReference type="SMART" id="SM00174">
    <property type="entry name" value="RHO"/>
    <property type="match status" value="1"/>
</dbReference>
<evidence type="ECO:0000256" key="1">
    <source>
        <dbReference type="ARBA" id="ARBA00022741"/>
    </source>
</evidence>
<dbReference type="Gene3D" id="3.40.50.300">
    <property type="entry name" value="P-loop containing nucleotide triphosphate hydrolases"/>
    <property type="match status" value="1"/>
</dbReference>
<dbReference type="PRINTS" id="PR00449">
    <property type="entry name" value="RASTRNSFRMNG"/>
</dbReference>
<dbReference type="PROSITE" id="PS51419">
    <property type="entry name" value="RAB"/>
    <property type="match status" value="1"/>
</dbReference>
<keyword evidence="3" id="KW-1185">Reference proteome</keyword>
<dbReference type="SMART" id="SM00175">
    <property type="entry name" value="RAB"/>
    <property type="match status" value="1"/>
</dbReference>
<dbReference type="GeneID" id="94828885"/>
<dbReference type="InterPro" id="IPR001806">
    <property type="entry name" value="Small_GTPase"/>
</dbReference>
<dbReference type="InterPro" id="IPR027417">
    <property type="entry name" value="P-loop_NTPase"/>
</dbReference>
<sequence length="258" mass="28945">MKPYTISMIGDNAVGKTTIANTLLHKKFSDKYVSTVGAAIIKIPFVENYQQSSSNPPNENVDVQLKSSLDVTPTDTPQNSTVQISIQPDLNHSENSQNANTSLEINSNLEQNFEIGGDEDVTWFYVWDTAGTEKYKALAPVYYRDSQAAVIVYDVSNSNSFENVNSWREMYFQHVPPSNPVLIIANKLDLQEPEQREIDAEIGRKFAESHNCSFLMVSAKTGENIDQILVVLKRLLKNSKRPGKTEMAREENKSKSCC</sequence>
<dbReference type="CDD" id="cd00154">
    <property type="entry name" value="Rab"/>
    <property type="match status" value="1"/>
</dbReference>
<dbReference type="NCBIfam" id="TIGR00231">
    <property type="entry name" value="small_GTP"/>
    <property type="match status" value="1"/>
</dbReference>
<keyword evidence="1" id="KW-0547">Nucleotide-binding</keyword>
<organism evidence="2 3">
    <name type="scientific">Tritrichomonas foetus</name>
    <dbReference type="NCBI Taxonomy" id="1144522"/>
    <lineage>
        <taxon>Eukaryota</taxon>
        <taxon>Metamonada</taxon>
        <taxon>Parabasalia</taxon>
        <taxon>Tritrichomonadida</taxon>
        <taxon>Tritrichomonadidae</taxon>
        <taxon>Tritrichomonas</taxon>
    </lineage>
</organism>
<dbReference type="VEuPathDB" id="TrichDB:TRFO_08260"/>
<evidence type="ECO:0000313" key="2">
    <source>
        <dbReference type="EMBL" id="OHS99645.1"/>
    </source>
</evidence>
<comment type="caution">
    <text evidence="2">The sequence shown here is derived from an EMBL/GenBank/DDBJ whole genome shotgun (WGS) entry which is preliminary data.</text>
</comment>
<dbReference type="Pfam" id="PF00071">
    <property type="entry name" value="Ras"/>
    <property type="match status" value="1"/>
</dbReference>
<gene>
    <name evidence="2" type="ORF">TRFO_08260</name>
</gene>
<dbReference type="GO" id="GO:0003924">
    <property type="term" value="F:GTPase activity"/>
    <property type="evidence" value="ECO:0007669"/>
    <property type="project" value="InterPro"/>
</dbReference>
<reference evidence="2" key="1">
    <citation type="submission" date="2016-10" db="EMBL/GenBank/DDBJ databases">
        <authorList>
            <person name="Benchimol M."/>
            <person name="Almeida L.G."/>
            <person name="Vasconcelos A.T."/>
            <person name="Perreira-Neves A."/>
            <person name="Rosa I.A."/>
            <person name="Tasca T."/>
            <person name="Bogo M.R."/>
            <person name="de Souza W."/>
        </authorList>
    </citation>
    <scope>NUCLEOTIDE SEQUENCE [LARGE SCALE GENOMIC DNA]</scope>
    <source>
        <strain evidence="2">K</strain>
    </source>
</reference>
<dbReference type="SUPFAM" id="SSF52540">
    <property type="entry name" value="P-loop containing nucleoside triphosphate hydrolases"/>
    <property type="match status" value="1"/>
</dbReference>
<dbReference type="GO" id="GO:0005525">
    <property type="term" value="F:GTP binding"/>
    <property type="evidence" value="ECO:0007669"/>
    <property type="project" value="InterPro"/>
</dbReference>
<proteinExistence type="predicted"/>
<dbReference type="SMART" id="SM00173">
    <property type="entry name" value="RAS"/>
    <property type="match status" value="1"/>
</dbReference>
<dbReference type="Pfam" id="PF08477">
    <property type="entry name" value="Roc"/>
    <property type="match status" value="1"/>
</dbReference>
<accession>A0A1J4JQ39</accession>
<evidence type="ECO:0000313" key="3">
    <source>
        <dbReference type="Proteomes" id="UP000179807"/>
    </source>
</evidence>
<dbReference type="PROSITE" id="PS51421">
    <property type="entry name" value="RAS"/>
    <property type="match status" value="1"/>
</dbReference>
<dbReference type="AlphaFoldDB" id="A0A1J4JQ39"/>
<dbReference type="PROSITE" id="PS51420">
    <property type="entry name" value="RHO"/>
    <property type="match status" value="1"/>
</dbReference>
<name>A0A1J4JQ39_9EUKA</name>
<protein>
    <submittedName>
        <fullName evidence="2">Rab8</fullName>
    </submittedName>
</protein>
<dbReference type="RefSeq" id="XP_068352782.1">
    <property type="nucleotide sequence ID" value="XM_068494181.1"/>
</dbReference>
<dbReference type="EMBL" id="MLAK01000993">
    <property type="protein sequence ID" value="OHS99645.1"/>
    <property type="molecule type" value="Genomic_DNA"/>
</dbReference>
<dbReference type="PANTHER" id="PTHR47978">
    <property type="match status" value="1"/>
</dbReference>
<dbReference type="Proteomes" id="UP000179807">
    <property type="component" value="Unassembled WGS sequence"/>
</dbReference>
<dbReference type="InterPro" id="IPR005225">
    <property type="entry name" value="Small_GTP-bd"/>
</dbReference>